<evidence type="ECO:0000313" key="3">
    <source>
        <dbReference type="EMBL" id="EHL10893.1"/>
    </source>
</evidence>
<dbReference type="InterPro" id="IPR001296">
    <property type="entry name" value="Glyco_trans_1"/>
</dbReference>
<dbReference type="CDD" id="cd03808">
    <property type="entry name" value="GT4_CapM-like"/>
    <property type="match status" value="1"/>
</dbReference>
<feature type="domain" description="Glycosyl transferase family 1" evidence="1">
    <location>
        <begin position="191"/>
        <end position="341"/>
    </location>
</feature>
<dbReference type="EMBL" id="AFZD01000018">
    <property type="protein sequence ID" value="EHL10893.1"/>
    <property type="molecule type" value="Genomic_DNA"/>
</dbReference>
<dbReference type="HOGENOM" id="CLU_009583_8_1_9"/>
<comment type="caution">
    <text evidence="3">The sequence shown here is derived from an EMBL/GenBank/DDBJ whole genome shotgun (WGS) entry which is preliminary data.</text>
</comment>
<sequence>MDKILILANSDVGLYLFRKELIIELIKHREVHIALPEGEYISALKSLGCKIHHVPVDRRGINPFSDLKLILKYAALIKKIKPNKIITYTIKPNIYSGIVAAWGNLPYAVNVTGLGTAFEKGKLLRKFVSFLYKLALRKADVVFFENKANRNIFLKERIIRKTQACVLHGAGVNLDTFSVLPYPENAIGFSFLFMGRVMKEKGIDELLFAMKRLRDENYDCVLDIVGGLEEDYQDEIRQYEKEGWIHYHGFQSNVKPFIENCQCAILPSWHEGMSNTNLECAASGRPIITSAIPGCKEAVTDGISGYLSEAGNADSLYVCMKKMMQLSERERELMGKAGRERMVKYFDRKAVIQKTLQKLL</sequence>
<feature type="domain" description="Glycosyltransferase subfamily 4-like N-terminal" evidence="2">
    <location>
        <begin position="3"/>
        <end position="146"/>
    </location>
</feature>
<evidence type="ECO:0008006" key="5">
    <source>
        <dbReference type="Google" id="ProtNLM"/>
    </source>
</evidence>
<protein>
    <recommendedName>
        <fullName evidence="5">Glycosyltransferase subfamily 4-like N-terminal domain-containing protein</fullName>
    </recommendedName>
</protein>
<evidence type="ECO:0000259" key="2">
    <source>
        <dbReference type="Pfam" id="PF13477"/>
    </source>
</evidence>
<dbReference type="Pfam" id="PF13477">
    <property type="entry name" value="Glyco_trans_4_2"/>
    <property type="match status" value="1"/>
</dbReference>
<dbReference type="PATRIC" id="fig|796944.3.peg.1773"/>
<dbReference type="AlphaFoldDB" id="G9WVV6"/>
<accession>G9WVV6</accession>
<gene>
    <name evidence="3" type="ORF">HMPREF9624_01040</name>
</gene>
<name>G9WVV6_9FIRM</name>
<keyword evidence="4" id="KW-1185">Reference proteome</keyword>
<proteinExistence type="predicted"/>
<reference evidence="3 4" key="1">
    <citation type="submission" date="2011-08" db="EMBL/GenBank/DDBJ databases">
        <title>The Genome Sequence of Oribacterium sp. ACB7.</title>
        <authorList>
            <consortium name="The Broad Institute Genome Sequencing Platform"/>
            <person name="Earl A."/>
            <person name="Ward D."/>
            <person name="Feldgarden M."/>
            <person name="Gevers D."/>
            <person name="Sizova M."/>
            <person name="Hazen A."/>
            <person name="Epstein S."/>
            <person name="Young S.K."/>
            <person name="Zeng Q."/>
            <person name="Gargeya S."/>
            <person name="Fitzgerald M."/>
            <person name="Haas B."/>
            <person name="Abouelleil A."/>
            <person name="Alvarado L."/>
            <person name="Arachchi H.M."/>
            <person name="Berlin A."/>
            <person name="Brown A."/>
            <person name="Chapman S.B."/>
            <person name="Chen Z."/>
            <person name="Dunbar C."/>
            <person name="Freedman E."/>
            <person name="Gearin G."/>
            <person name="Gellesch M."/>
            <person name="Goldberg J."/>
            <person name="Griggs A."/>
            <person name="Gujja S."/>
            <person name="Heiman D."/>
            <person name="Howarth C."/>
            <person name="Larson L."/>
            <person name="Lui A."/>
            <person name="MacDonald P.J.P."/>
            <person name="Montmayeur A."/>
            <person name="Murphy C."/>
            <person name="Neiman D."/>
            <person name="Pearson M."/>
            <person name="Priest M."/>
            <person name="Roberts A."/>
            <person name="Saif S."/>
            <person name="Shea T."/>
            <person name="Shenoy N."/>
            <person name="Sisk P."/>
            <person name="Stolte C."/>
            <person name="Sykes S."/>
            <person name="Wortman J."/>
            <person name="Nusbaum C."/>
            <person name="Birren B."/>
        </authorList>
    </citation>
    <scope>NUCLEOTIDE SEQUENCE [LARGE SCALE GENOMIC DNA]</scope>
    <source>
        <strain evidence="3 4">ACB7</strain>
    </source>
</reference>
<evidence type="ECO:0000259" key="1">
    <source>
        <dbReference type="Pfam" id="PF00534"/>
    </source>
</evidence>
<dbReference type="RefSeq" id="WP_009536853.1">
    <property type="nucleotide sequence ID" value="NZ_JH414505.1"/>
</dbReference>
<dbReference type="InterPro" id="IPR028098">
    <property type="entry name" value="Glyco_trans_4-like_N"/>
</dbReference>
<dbReference type="Pfam" id="PF00534">
    <property type="entry name" value="Glycos_transf_1"/>
    <property type="match status" value="1"/>
</dbReference>
<dbReference type="PANTHER" id="PTHR12526:SF630">
    <property type="entry name" value="GLYCOSYLTRANSFERASE"/>
    <property type="match status" value="1"/>
</dbReference>
<evidence type="ECO:0000313" key="4">
    <source>
        <dbReference type="Proteomes" id="UP000003527"/>
    </source>
</evidence>
<dbReference type="Proteomes" id="UP000003527">
    <property type="component" value="Unassembled WGS sequence"/>
</dbReference>
<dbReference type="PANTHER" id="PTHR12526">
    <property type="entry name" value="GLYCOSYLTRANSFERASE"/>
    <property type="match status" value="1"/>
</dbReference>
<dbReference type="SUPFAM" id="SSF53756">
    <property type="entry name" value="UDP-Glycosyltransferase/glycogen phosphorylase"/>
    <property type="match status" value="1"/>
</dbReference>
<dbReference type="GO" id="GO:0016757">
    <property type="term" value="F:glycosyltransferase activity"/>
    <property type="evidence" value="ECO:0007669"/>
    <property type="project" value="InterPro"/>
</dbReference>
<organism evidence="3 4">
    <name type="scientific">Oribacterium asaccharolyticum ACB7</name>
    <dbReference type="NCBI Taxonomy" id="796944"/>
    <lineage>
        <taxon>Bacteria</taxon>
        <taxon>Bacillati</taxon>
        <taxon>Bacillota</taxon>
        <taxon>Clostridia</taxon>
        <taxon>Lachnospirales</taxon>
        <taxon>Lachnospiraceae</taxon>
        <taxon>Oribacterium</taxon>
    </lineage>
</organism>
<dbReference type="Gene3D" id="3.40.50.2000">
    <property type="entry name" value="Glycogen Phosphorylase B"/>
    <property type="match status" value="2"/>
</dbReference>